<sequence length="696" mass="72533">MPQLTLPTTLGAVRQAMNLNGLPKNNFAALSGPTTGDNSGAGYEVGSRWINISTNQKWTLTAINGTVATWMPDVSAASGGSYDDSELRGLISGNAAATSALAVRVDTTETSVAALNSLTGQHTTQISNLTSRVVALEAGGGSGGTIPSDVPRTQSNPTTAAPAAPWVNSVLMRFGGTDLPIPVGFQSALDVRAFGTITMQELTTAAPELTSAQLAANTAALRAAEDWAFANGGFVQLPGGMIDIEGAITYRAGVGFGGNGEHHTAVRQRLIPRSAADITAGLRYTDVFVAHPTLGAGFNTFRDMIIHGGWESLKEYEGSTGGVWEFDLATTEQKGLAFGTLGSSVGTIGDGPGPSKFWPNGGSDSQNRLDHLLIVRCKGYGLHAVGRGEMMVNALWTQRCGRNGMFTDMADSWYSNITCSTSGDSAIKFGSGASNARGALFKGWYAGCYKSSEVIGAGLELEADGAQNIYLDSMTTQDTWGPGIVARANKGVTIRGHIDEAGGGRLLGSGLGYTGTRTLPRCDIRLPGPFRRSLIDVTRTGGARQGAGNHPYLIDMSGSGIEHSTIIIRGTATETQGGTTTTLDTASGSVATGGTKANGVLMSSGYTNAKRHNEVTFNGKLVHGKRTLTELADATHGINDPLYGPDECVTEFGAPAFRKATEVGGGWEVQPITVTQAQYNALTTDQQSRGNFVITA</sequence>
<organism evidence="1 2">
    <name type="scientific">Paracoccus limosus</name>
    <dbReference type="NCBI Taxonomy" id="913252"/>
    <lineage>
        <taxon>Bacteria</taxon>
        <taxon>Pseudomonadati</taxon>
        <taxon>Pseudomonadota</taxon>
        <taxon>Alphaproteobacteria</taxon>
        <taxon>Rhodobacterales</taxon>
        <taxon>Paracoccaceae</taxon>
        <taxon>Paracoccus</taxon>
    </lineage>
</organism>
<evidence type="ECO:0000313" key="2">
    <source>
        <dbReference type="Proteomes" id="UP000442533"/>
    </source>
</evidence>
<comment type="caution">
    <text evidence="1">The sequence shown here is derived from an EMBL/GenBank/DDBJ whole genome shotgun (WGS) entry which is preliminary data.</text>
</comment>
<dbReference type="Proteomes" id="UP000442533">
    <property type="component" value="Unassembled WGS sequence"/>
</dbReference>
<reference evidence="1 2" key="1">
    <citation type="submission" date="2019-11" db="EMBL/GenBank/DDBJ databases">
        <authorList>
            <person name="Dong K."/>
        </authorList>
    </citation>
    <scope>NUCLEOTIDE SEQUENCE [LARGE SCALE GENOMIC DNA]</scope>
    <source>
        <strain evidence="1 2">JCM 17370</strain>
    </source>
</reference>
<keyword evidence="2" id="KW-1185">Reference proteome</keyword>
<protein>
    <submittedName>
        <fullName evidence="1">Uncharacterized protein</fullName>
    </submittedName>
</protein>
<proteinExistence type="predicted"/>
<name>A0A844H3X0_9RHOB</name>
<dbReference type="AlphaFoldDB" id="A0A844H3X0"/>
<dbReference type="EMBL" id="WMIF01000001">
    <property type="protein sequence ID" value="MTH33058.1"/>
    <property type="molecule type" value="Genomic_DNA"/>
</dbReference>
<evidence type="ECO:0000313" key="1">
    <source>
        <dbReference type="EMBL" id="MTH33058.1"/>
    </source>
</evidence>
<dbReference type="RefSeq" id="WP_155062626.1">
    <property type="nucleotide sequence ID" value="NZ_WMIF01000001.1"/>
</dbReference>
<dbReference type="OrthoDB" id="10013164at2"/>
<gene>
    <name evidence="1" type="ORF">GL279_00400</name>
</gene>
<accession>A0A844H3X0</accession>